<accession>A0A9D1NBS5</accession>
<name>A0A9D1NBS5_9FIRM</name>
<gene>
    <name evidence="1" type="ORF">IAB14_01455</name>
</gene>
<evidence type="ECO:0000313" key="1">
    <source>
        <dbReference type="EMBL" id="HIU99763.1"/>
    </source>
</evidence>
<reference evidence="1" key="2">
    <citation type="journal article" date="2021" name="PeerJ">
        <title>Extensive microbial diversity within the chicken gut microbiome revealed by metagenomics and culture.</title>
        <authorList>
            <person name="Gilroy R."/>
            <person name="Ravi A."/>
            <person name="Getino M."/>
            <person name="Pursley I."/>
            <person name="Horton D.L."/>
            <person name="Alikhan N.F."/>
            <person name="Baker D."/>
            <person name="Gharbi K."/>
            <person name="Hall N."/>
            <person name="Watson M."/>
            <person name="Adriaenssens E.M."/>
            <person name="Foster-Nyarko E."/>
            <person name="Jarju S."/>
            <person name="Secka A."/>
            <person name="Antonio M."/>
            <person name="Oren A."/>
            <person name="Chaudhuri R.R."/>
            <person name="La Ragione R."/>
            <person name="Hildebrand F."/>
            <person name="Pallen M.J."/>
        </authorList>
    </citation>
    <scope>NUCLEOTIDE SEQUENCE</scope>
    <source>
        <strain evidence="1">23406</strain>
    </source>
</reference>
<sequence>MKYKLTIAIVIVVLLLASGIVEEIFVRKTFESFGEKLEEILDSPDETYRLEDVVATHLWWQKRHRYMELFLPHIQLNEIETTYGELIGAVEAEDYDSANALLNRIYATTLALKEMYGFRIGNIL</sequence>
<reference evidence="1" key="1">
    <citation type="submission" date="2020-10" db="EMBL/GenBank/DDBJ databases">
        <authorList>
            <person name="Gilroy R."/>
        </authorList>
    </citation>
    <scope>NUCLEOTIDE SEQUENCE</scope>
    <source>
        <strain evidence="1">23406</strain>
    </source>
</reference>
<comment type="caution">
    <text evidence="1">The sequence shown here is derived from an EMBL/GenBank/DDBJ whole genome shotgun (WGS) entry which is preliminary data.</text>
</comment>
<dbReference type="EMBL" id="DVOH01000013">
    <property type="protein sequence ID" value="HIU99763.1"/>
    <property type="molecule type" value="Genomic_DNA"/>
</dbReference>
<protein>
    <submittedName>
        <fullName evidence="1">DUF4363 family protein</fullName>
    </submittedName>
</protein>
<dbReference type="AlphaFoldDB" id="A0A9D1NBS5"/>
<dbReference type="Proteomes" id="UP000886891">
    <property type="component" value="Unassembled WGS sequence"/>
</dbReference>
<organism evidence="1 2">
    <name type="scientific">Candidatus Stercoripulliclostridium merdipullorum</name>
    <dbReference type="NCBI Taxonomy" id="2840952"/>
    <lineage>
        <taxon>Bacteria</taxon>
        <taxon>Bacillati</taxon>
        <taxon>Bacillota</taxon>
        <taxon>Clostridia</taxon>
        <taxon>Eubacteriales</taxon>
        <taxon>Candidatus Stercoripulliclostridium</taxon>
    </lineage>
</organism>
<evidence type="ECO:0000313" key="2">
    <source>
        <dbReference type="Proteomes" id="UP000886891"/>
    </source>
</evidence>
<proteinExistence type="predicted"/>